<evidence type="ECO:0000256" key="1">
    <source>
        <dbReference type="ARBA" id="ARBA00022676"/>
    </source>
</evidence>
<dbReference type="PANTHER" id="PTHR45947">
    <property type="entry name" value="SULFOQUINOVOSYL TRANSFERASE SQD2"/>
    <property type="match status" value="1"/>
</dbReference>
<dbReference type="SUPFAM" id="SSF53756">
    <property type="entry name" value="UDP-Glycosyltransferase/glycogen phosphorylase"/>
    <property type="match status" value="1"/>
</dbReference>
<dbReference type="OrthoDB" id="5240531at2"/>
<dbReference type="RefSeq" id="WP_051921850.1">
    <property type="nucleotide sequence ID" value="NZ_JALCNH010000029.1"/>
</dbReference>
<dbReference type="Gene3D" id="3.40.50.2000">
    <property type="entry name" value="Glycogen Phosphorylase B"/>
    <property type="match status" value="2"/>
</dbReference>
<gene>
    <name evidence="4" type="ORF">BPSY_1571</name>
</gene>
<keyword evidence="1 4" id="KW-0328">Glycosyltransferase</keyword>
<name>A0A087CD15_9BIFI</name>
<dbReference type="GO" id="GO:0016757">
    <property type="term" value="F:glycosyltransferase activity"/>
    <property type="evidence" value="ECO:0007669"/>
    <property type="project" value="UniProtKB-KW"/>
</dbReference>
<dbReference type="CDD" id="cd03801">
    <property type="entry name" value="GT4_PimA-like"/>
    <property type="match status" value="1"/>
</dbReference>
<dbReference type="eggNOG" id="COG0438">
    <property type="taxonomic scope" value="Bacteria"/>
</dbReference>
<dbReference type="AlphaFoldDB" id="A0A087CD15"/>
<dbReference type="EC" id="2.4.1.57" evidence="4"/>
<feature type="domain" description="Glycosyltransferase subfamily 4-like N-terminal" evidence="3">
    <location>
        <begin position="35"/>
        <end position="198"/>
    </location>
</feature>
<proteinExistence type="predicted"/>
<accession>A0A087CD15</accession>
<reference evidence="4 5" key="1">
    <citation type="submission" date="2014-03" db="EMBL/GenBank/DDBJ databases">
        <title>Genomics of Bifidobacteria.</title>
        <authorList>
            <person name="Ventura M."/>
            <person name="Milani C."/>
            <person name="Lugli G.A."/>
        </authorList>
    </citation>
    <scope>NUCLEOTIDE SEQUENCE [LARGE SCALE GENOMIC DNA]</scope>
    <source>
        <strain evidence="4 5">LMG 21775</strain>
    </source>
</reference>
<sequence length="411" mass="44892">MRSELSQLPASDAGDPLNGRKLKVGIISPYSFETPGGVQFHIRDFAKQLIARGHDVEVLAPGRRTHDMPLWVQTTGSSFAIPYNGSVANLSYFGWVGSVTRRWIKQGHFDIVHLHEPEVPSISHKPLIPGFEPCPYVATFHASFDTYPLALRCTQFYLRSYLSNIKSAICVSDAAMDTASHYLDPSTDISVIPNGICTSAYATASTKDEWLGTSTSPTIGFLGRMGEERKGFAVFARAASLILKRFPQARFLCVGDGEHDGRKILASVSEELIAHTEFLGRISEEDKASFYKSLTVYVAPQTGGESFGIVLAEAMAAGCATVASDLKAFQAVSRQGKAATLFTNGDAQDCARAITELIEDDGARARLCVEGEARARDYDWSRVTSSVLSVYADVLNAPKEGHRFTRQRHIV</sequence>
<dbReference type="Pfam" id="PF13692">
    <property type="entry name" value="Glyco_trans_1_4"/>
    <property type="match status" value="1"/>
</dbReference>
<keyword evidence="2 4" id="KW-0808">Transferase</keyword>
<organism evidence="4 5">
    <name type="scientific">Bifidobacterium psychraerophilum</name>
    <dbReference type="NCBI Taxonomy" id="218140"/>
    <lineage>
        <taxon>Bacteria</taxon>
        <taxon>Bacillati</taxon>
        <taxon>Actinomycetota</taxon>
        <taxon>Actinomycetes</taxon>
        <taxon>Bifidobacteriales</taxon>
        <taxon>Bifidobacteriaceae</taxon>
        <taxon>Bifidobacterium</taxon>
    </lineage>
</organism>
<keyword evidence="5" id="KW-1185">Reference proteome</keyword>
<dbReference type="InterPro" id="IPR028098">
    <property type="entry name" value="Glyco_trans_4-like_N"/>
</dbReference>
<comment type="caution">
    <text evidence="4">The sequence shown here is derived from an EMBL/GenBank/DDBJ whole genome shotgun (WGS) entry which is preliminary data.</text>
</comment>
<dbReference type="Pfam" id="PF13439">
    <property type="entry name" value="Glyco_transf_4"/>
    <property type="match status" value="1"/>
</dbReference>
<evidence type="ECO:0000313" key="4">
    <source>
        <dbReference type="EMBL" id="KFI81165.1"/>
    </source>
</evidence>
<dbReference type="STRING" id="218140.BPSY_1571"/>
<evidence type="ECO:0000313" key="5">
    <source>
        <dbReference type="Proteomes" id="UP000029050"/>
    </source>
</evidence>
<dbReference type="GO" id="GO:1901137">
    <property type="term" value="P:carbohydrate derivative biosynthetic process"/>
    <property type="evidence" value="ECO:0007669"/>
    <property type="project" value="UniProtKB-ARBA"/>
</dbReference>
<dbReference type="InterPro" id="IPR050194">
    <property type="entry name" value="Glycosyltransferase_grp1"/>
</dbReference>
<evidence type="ECO:0000259" key="3">
    <source>
        <dbReference type="Pfam" id="PF13439"/>
    </source>
</evidence>
<dbReference type="EMBL" id="JGZI01000010">
    <property type="protein sequence ID" value="KFI81165.1"/>
    <property type="molecule type" value="Genomic_DNA"/>
</dbReference>
<dbReference type="Proteomes" id="UP000029050">
    <property type="component" value="Unassembled WGS sequence"/>
</dbReference>
<protein>
    <submittedName>
        <fullName evidence="4">Phosphatidylinositol alpha-mannosyltransferase</fullName>
        <ecNumber evidence="4">2.4.1.57</ecNumber>
    </submittedName>
</protein>
<dbReference type="PANTHER" id="PTHR45947:SF3">
    <property type="entry name" value="SULFOQUINOVOSYL TRANSFERASE SQD2"/>
    <property type="match status" value="1"/>
</dbReference>
<evidence type="ECO:0000256" key="2">
    <source>
        <dbReference type="ARBA" id="ARBA00022679"/>
    </source>
</evidence>
<dbReference type="GeneID" id="98300758"/>